<dbReference type="InterPro" id="IPR016032">
    <property type="entry name" value="Sig_transdc_resp-reg_C-effctor"/>
</dbReference>
<gene>
    <name evidence="2" type="ORF">ACFP0N_05560</name>
</gene>
<dbReference type="PANTHER" id="PTHR34293">
    <property type="entry name" value="HTH-TYPE TRANSCRIPTIONAL REGULATOR TRMBL2"/>
    <property type="match status" value="1"/>
</dbReference>
<reference evidence="3" key="1">
    <citation type="journal article" date="2019" name="Int. J. Syst. Evol. Microbiol.">
        <title>The Global Catalogue of Microorganisms (GCM) 10K type strain sequencing project: providing services to taxonomists for standard genome sequencing and annotation.</title>
        <authorList>
            <consortium name="The Broad Institute Genomics Platform"/>
            <consortium name="The Broad Institute Genome Sequencing Center for Infectious Disease"/>
            <person name="Wu L."/>
            <person name="Ma J."/>
        </authorList>
    </citation>
    <scope>NUCLEOTIDE SEQUENCE [LARGE SCALE GENOMIC DNA]</scope>
    <source>
        <strain evidence="3">CGMCC 4.1469</strain>
    </source>
</reference>
<organism evidence="2 3">
    <name type="scientific">Kitasatospora aburaviensis</name>
    <dbReference type="NCBI Taxonomy" id="67265"/>
    <lineage>
        <taxon>Bacteria</taxon>
        <taxon>Bacillati</taxon>
        <taxon>Actinomycetota</taxon>
        <taxon>Actinomycetes</taxon>
        <taxon>Kitasatosporales</taxon>
        <taxon>Streptomycetaceae</taxon>
        <taxon>Kitasatospora</taxon>
    </lineage>
</organism>
<proteinExistence type="predicted"/>
<sequence length="318" mass="35103">MQEAARIGGSMSLENLGLTRDQERLYRYLLRTPGPADPAAAAGLGLPERLLRAVLAELQALGVVDAGGLPLPPAAAVDLLVRRRVEHTTRELSRIDAAFDVVRDLAEEARRGRPVELVERIEDGLEVNRLVNAMLDRTETMNAKHLPRSPLHEEGWESRYRRLLASGMASRTLVGTAALGLPDQLAYARHWHGLGDLHRVTAEPFSPLLVINRRVAFVRLEPDQTAALMIRQSGIVSMLVDLFERMWARAADLDGLGLSATEALVLRALAEQDKDETAARALSMSVRKYRAHVAELMGRLGAATRFQAALRAKERGWL</sequence>
<feature type="domain" description="HTH luxR-type" evidence="1">
    <location>
        <begin position="255"/>
        <end position="312"/>
    </location>
</feature>
<dbReference type="InterPro" id="IPR036388">
    <property type="entry name" value="WH-like_DNA-bd_sf"/>
</dbReference>
<dbReference type="Proteomes" id="UP001596067">
    <property type="component" value="Unassembled WGS sequence"/>
</dbReference>
<evidence type="ECO:0000259" key="1">
    <source>
        <dbReference type="SMART" id="SM00421"/>
    </source>
</evidence>
<dbReference type="SUPFAM" id="SSF46894">
    <property type="entry name" value="C-terminal effector domain of the bipartite response regulators"/>
    <property type="match status" value="1"/>
</dbReference>
<dbReference type="EMBL" id="JBHSOD010000004">
    <property type="protein sequence ID" value="MFC5884455.1"/>
    <property type="molecule type" value="Genomic_DNA"/>
</dbReference>
<keyword evidence="3" id="KW-1185">Reference proteome</keyword>
<dbReference type="InterPro" id="IPR000792">
    <property type="entry name" value="Tscrpt_reg_LuxR_C"/>
</dbReference>
<dbReference type="InterPro" id="IPR051797">
    <property type="entry name" value="TrmB-like"/>
</dbReference>
<evidence type="ECO:0000313" key="3">
    <source>
        <dbReference type="Proteomes" id="UP001596067"/>
    </source>
</evidence>
<accession>A0ABW1ESB2</accession>
<dbReference type="SMART" id="SM00421">
    <property type="entry name" value="HTH_LUXR"/>
    <property type="match status" value="1"/>
</dbReference>
<evidence type="ECO:0000313" key="2">
    <source>
        <dbReference type="EMBL" id="MFC5884455.1"/>
    </source>
</evidence>
<dbReference type="Gene3D" id="1.10.10.10">
    <property type="entry name" value="Winged helix-like DNA-binding domain superfamily/Winged helix DNA-binding domain"/>
    <property type="match status" value="1"/>
</dbReference>
<dbReference type="PANTHER" id="PTHR34293:SF1">
    <property type="entry name" value="HTH-TYPE TRANSCRIPTIONAL REGULATOR TRMBL2"/>
    <property type="match status" value="1"/>
</dbReference>
<dbReference type="RefSeq" id="WP_313762640.1">
    <property type="nucleotide sequence ID" value="NZ_BAAAVH010000110.1"/>
</dbReference>
<name>A0ABW1ESB2_9ACTN</name>
<comment type="caution">
    <text evidence="2">The sequence shown here is derived from an EMBL/GenBank/DDBJ whole genome shotgun (WGS) entry which is preliminary data.</text>
</comment>
<protein>
    <recommendedName>
        <fullName evidence="1">HTH luxR-type domain-containing protein</fullName>
    </recommendedName>
</protein>